<dbReference type="Pfam" id="PF00620">
    <property type="entry name" value="RhoGAP"/>
    <property type="match status" value="1"/>
</dbReference>
<evidence type="ECO:0000313" key="4">
    <source>
        <dbReference type="EMBL" id="KXS20343.1"/>
    </source>
</evidence>
<dbReference type="EMBL" id="KQ965735">
    <property type="protein sequence ID" value="KXS20343.1"/>
    <property type="molecule type" value="Genomic_DNA"/>
</dbReference>
<dbReference type="Pfam" id="PF13716">
    <property type="entry name" value="CRAL_TRIO_2"/>
    <property type="match status" value="1"/>
</dbReference>
<feature type="compositionally biased region" description="Pro residues" evidence="1">
    <location>
        <begin position="180"/>
        <end position="189"/>
    </location>
</feature>
<dbReference type="PANTHER" id="PTHR45808:SF2">
    <property type="entry name" value="RHO GTPASE-ACTIVATING PROTEIN 68F"/>
    <property type="match status" value="1"/>
</dbReference>
<feature type="domain" description="Rho-GAP" evidence="3">
    <location>
        <begin position="194"/>
        <end position="386"/>
    </location>
</feature>
<dbReference type="SMART" id="SM00324">
    <property type="entry name" value="RhoGAP"/>
    <property type="match status" value="1"/>
</dbReference>
<evidence type="ECO:0000313" key="5">
    <source>
        <dbReference type="Proteomes" id="UP000070544"/>
    </source>
</evidence>
<dbReference type="InterPro" id="IPR001251">
    <property type="entry name" value="CRAL-TRIO_dom"/>
</dbReference>
<dbReference type="OrthoDB" id="19923at2759"/>
<dbReference type="PANTHER" id="PTHR45808">
    <property type="entry name" value="RHO GTPASE-ACTIVATING PROTEIN 68F"/>
    <property type="match status" value="1"/>
</dbReference>
<dbReference type="AlphaFoldDB" id="A0A139AUT6"/>
<gene>
    <name evidence="4" type="ORF">M427DRAFT_28091</name>
</gene>
<dbReference type="STRING" id="1344416.A0A139AUT6"/>
<reference evidence="4 5" key="1">
    <citation type="journal article" date="2015" name="Genome Biol. Evol.">
        <title>Phylogenomic analyses indicate that early fungi evolved digesting cell walls of algal ancestors of land plants.</title>
        <authorList>
            <person name="Chang Y."/>
            <person name="Wang S."/>
            <person name="Sekimoto S."/>
            <person name="Aerts A.L."/>
            <person name="Choi C."/>
            <person name="Clum A."/>
            <person name="LaButti K.M."/>
            <person name="Lindquist E.A."/>
            <person name="Yee Ngan C."/>
            <person name="Ohm R.A."/>
            <person name="Salamov A.A."/>
            <person name="Grigoriev I.V."/>
            <person name="Spatafora J.W."/>
            <person name="Berbee M.L."/>
        </authorList>
    </citation>
    <scope>NUCLEOTIDE SEQUENCE [LARGE SCALE GENOMIC DNA]</scope>
    <source>
        <strain evidence="4 5">JEL478</strain>
    </source>
</reference>
<dbReference type="Gene3D" id="3.40.525.10">
    <property type="entry name" value="CRAL-TRIO lipid binding domain"/>
    <property type="match status" value="1"/>
</dbReference>
<organism evidence="4 5">
    <name type="scientific">Gonapodya prolifera (strain JEL478)</name>
    <name type="common">Monoblepharis prolifera</name>
    <dbReference type="NCBI Taxonomy" id="1344416"/>
    <lineage>
        <taxon>Eukaryota</taxon>
        <taxon>Fungi</taxon>
        <taxon>Fungi incertae sedis</taxon>
        <taxon>Chytridiomycota</taxon>
        <taxon>Chytridiomycota incertae sedis</taxon>
        <taxon>Monoblepharidomycetes</taxon>
        <taxon>Monoblepharidales</taxon>
        <taxon>Gonapodyaceae</taxon>
        <taxon>Gonapodya</taxon>
    </lineage>
</organism>
<dbReference type="GO" id="GO:0007264">
    <property type="term" value="P:small GTPase-mediated signal transduction"/>
    <property type="evidence" value="ECO:0007669"/>
    <property type="project" value="TreeGrafter"/>
</dbReference>
<protein>
    <submittedName>
        <fullName evidence="4">Rho GTPase activation protein</fullName>
    </submittedName>
</protein>
<keyword evidence="5" id="KW-1185">Reference proteome</keyword>
<accession>A0A139AUT6</accession>
<feature type="domain" description="CRAL-TRIO" evidence="2">
    <location>
        <begin position="7"/>
        <end position="163"/>
    </location>
</feature>
<dbReference type="GO" id="GO:0005737">
    <property type="term" value="C:cytoplasm"/>
    <property type="evidence" value="ECO:0007669"/>
    <property type="project" value="TreeGrafter"/>
</dbReference>
<dbReference type="PROSITE" id="PS50238">
    <property type="entry name" value="RHOGAP"/>
    <property type="match status" value="1"/>
</dbReference>
<dbReference type="GO" id="GO:0005096">
    <property type="term" value="F:GTPase activator activity"/>
    <property type="evidence" value="ECO:0007669"/>
    <property type="project" value="TreeGrafter"/>
</dbReference>
<dbReference type="OMA" id="SHNPDCD"/>
<dbReference type="SUPFAM" id="SSF48350">
    <property type="entry name" value="GTPase activation domain, GAP"/>
    <property type="match status" value="1"/>
</dbReference>
<dbReference type="InterPro" id="IPR036865">
    <property type="entry name" value="CRAL-TRIO_dom_sf"/>
</dbReference>
<dbReference type="SMART" id="SM00516">
    <property type="entry name" value="SEC14"/>
    <property type="match status" value="1"/>
</dbReference>
<evidence type="ECO:0000256" key="1">
    <source>
        <dbReference type="SAM" id="MobiDB-lite"/>
    </source>
</evidence>
<proteinExistence type="predicted"/>
<evidence type="ECO:0000259" key="3">
    <source>
        <dbReference type="PROSITE" id="PS50238"/>
    </source>
</evidence>
<sequence>MSGDSLSDAQLRSLAQERLLYAGGVDHESRPVLVFPLANIPALSSSDLDRLIPIMLDQTDSFVDSDYVIVLFAAGAQNAPGPMWFVRAYQQLERKYKKNLKKLIIVHATYWVKLLLQVFTPVASPKFASKVIWCDMIADLVPHLPTANLQIPVEVREVDARLLNAGTAAQRQPQSTPTTPARPNPPTSPPVFRASADAIPPSGIPHIVEDCLQVVERNLNVEGIFRRSPANADLQTAKAAYDRGERMTGGEGDESENGEATRFDVVVAGSLLKRYFRDMPTAVFHEPHVAALKEFQSLTSSSRTSFIHTKLIAPLPPTHRALLRRVFSTLRQVAANADTNKMTPRNLGVVWQPNLFRTADIAADMAVAGAAVEAVAIMIDSYDVVFAE</sequence>
<feature type="region of interest" description="Disordered" evidence="1">
    <location>
        <begin position="166"/>
        <end position="191"/>
    </location>
</feature>
<dbReference type="SUPFAM" id="SSF52087">
    <property type="entry name" value="CRAL/TRIO domain"/>
    <property type="match status" value="1"/>
</dbReference>
<dbReference type="InterPro" id="IPR000198">
    <property type="entry name" value="RhoGAP_dom"/>
</dbReference>
<dbReference type="CDD" id="cd00159">
    <property type="entry name" value="RhoGAP"/>
    <property type="match status" value="1"/>
</dbReference>
<name>A0A139AUT6_GONPJ</name>
<dbReference type="Proteomes" id="UP000070544">
    <property type="component" value="Unassembled WGS sequence"/>
</dbReference>
<dbReference type="CDD" id="cd00170">
    <property type="entry name" value="SEC14"/>
    <property type="match status" value="1"/>
</dbReference>
<evidence type="ECO:0000259" key="2">
    <source>
        <dbReference type="PROSITE" id="PS50191"/>
    </source>
</evidence>
<dbReference type="PROSITE" id="PS50191">
    <property type="entry name" value="CRAL_TRIO"/>
    <property type="match status" value="1"/>
</dbReference>
<dbReference type="Gene3D" id="1.10.555.10">
    <property type="entry name" value="Rho GTPase activation protein"/>
    <property type="match status" value="1"/>
</dbReference>
<dbReference type="InterPro" id="IPR008936">
    <property type="entry name" value="Rho_GTPase_activation_prot"/>
</dbReference>